<accession>A0A0E0B9T1</accession>
<dbReference type="HOGENOM" id="CLU_068559_0_0_1"/>
<reference evidence="2" key="1">
    <citation type="submission" date="2015-04" db="UniProtKB">
        <authorList>
            <consortium name="EnsemblPlants"/>
        </authorList>
    </citation>
    <scope>IDENTIFICATION</scope>
</reference>
<dbReference type="SUPFAM" id="SSF52058">
    <property type="entry name" value="L domain-like"/>
    <property type="match status" value="1"/>
</dbReference>
<evidence type="ECO:0000313" key="3">
    <source>
        <dbReference type="Proteomes" id="UP000026961"/>
    </source>
</evidence>
<dbReference type="InterPro" id="IPR032675">
    <property type="entry name" value="LRR_dom_sf"/>
</dbReference>
<dbReference type="STRING" id="40148.A0A0E0B9T1"/>
<dbReference type="Gene3D" id="3.80.10.10">
    <property type="entry name" value="Ribonuclease Inhibitor"/>
    <property type="match status" value="1"/>
</dbReference>
<proteinExistence type="predicted"/>
<organism evidence="2">
    <name type="scientific">Oryza glumipatula</name>
    <dbReference type="NCBI Taxonomy" id="40148"/>
    <lineage>
        <taxon>Eukaryota</taxon>
        <taxon>Viridiplantae</taxon>
        <taxon>Streptophyta</taxon>
        <taxon>Embryophyta</taxon>
        <taxon>Tracheophyta</taxon>
        <taxon>Spermatophyta</taxon>
        <taxon>Magnoliopsida</taxon>
        <taxon>Liliopsida</taxon>
        <taxon>Poales</taxon>
        <taxon>Poaceae</taxon>
        <taxon>BOP clade</taxon>
        <taxon>Oryzoideae</taxon>
        <taxon>Oryzeae</taxon>
        <taxon>Oryzinae</taxon>
        <taxon>Oryza</taxon>
    </lineage>
</organism>
<feature type="region of interest" description="Disordered" evidence="1">
    <location>
        <begin position="158"/>
        <end position="187"/>
    </location>
</feature>
<dbReference type="Gramene" id="OGLUM10G07840.1">
    <property type="protein sequence ID" value="OGLUM10G07840.1"/>
    <property type="gene ID" value="OGLUM10G07840"/>
</dbReference>
<dbReference type="AlphaFoldDB" id="A0A0E0B9T1"/>
<reference evidence="2" key="2">
    <citation type="submission" date="2018-05" db="EMBL/GenBank/DDBJ databases">
        <title>OgluRS3 (Oryza glumaepatula Reference Sequence Version 3).</title>
        <authorList>
            <person name="Zhang J."/>
            <person name="Kudrna D."/>
            <person name="Lee S."/>
            <person name="Talag J."/>
            <person name="Welchert J."/>
            <person name="Wing R.A."/>
        </authorList>
    </citation>
    <scope>NUCLEOTIDE SEQUENCE [LARGE SCALE GENOMIC DNA]</scope>
</reference>
<evidence type="ECO:0000256" key="1">
    <source>
        <dbReference type="SAM" id="MobiDB-lite"/>
    </source>
</evidence>
<protein>
    <submittedName>
        <fullName evidence="2">Uncharacterized protein</fullName>
    </submittedName>
</protein>
<keyword evidence="3" id="KW-1185">Reference proteome</keyword>
<evidence type="ECO:0000313" key="2">
    <source>
        <dbReference type="EnsemblPlants" id="OGLUM10G07840.1"/>
    </source>
</evidence>
<sequence>MLDPNDKYSRRVRETGIALGDKWPPTKMTSVGVRLLPACENLFSQADLKKSAYENTFIFAGGPFKSSACENIFLQSELLRAKMFLAFQIFGNFLEISTVPLLPSRFSSHPFLSSSFLFFFSPLRPIEGRSRPPASAHGGVLSSSSTSVVPYNCTAGDKPLPQQQWRPTKFGDQPPQPSLGWSPNLNLPCPLPPTQPTVVSLPAPRSGGPALPLLPHHHHVRSKVAFRFPNDQGFEGGTNGGVFVEQAHHPSASAVLGALERHTTLLLYSNRLVGSLPPSPGGLAAPQMLHISDTSVMSSPSLVVLSRLANLTVFELASCNLNNTILRSLGRLTKERGGHGDWKDDRHHRRDQWLRQRCPRDAPSSPTAAFEMRWREMGKKIRGDDGGRRWN</sequence>
<dbReference type="EnsemblPlants" id="OGLUM10G07840.1">
    <property type="protein sequence ID" value="OGLUM10G07840.1"/>
    <property type="gene ID" value="OGLUM10G07840"/>
</dbReference>
<dbReference type="Proteomes" id="UP000026961">
    <property type="component" value="Chromosome 10"/>
</dbReference>
<name>A0A0E0B9T1_9ORYZ</name>